<dbReference type="EMBL" id="KL142367">
    <property type="protein sequence ID" value="KDR84959.1"/>
    <property type="molecule type" value="Genomic_DNA"/>
</dbReference>
<evidence type="ECO:0000313" key="2">
    <source>
        <dbReference type="EMBL" id="KDR84959.1"/>
    </source>
</evidence>
<feature type="signal peptide" evidence="1">
    <location>
        <begin position="1"/>
        <end position="19"/>
    </location>
</feature>
<dbReference type="AlphaFoldDB" id="A0A067TYC1"/>
<reference evidence="3" key="1">
    <citation type="journal article" date="2014" name="Proc. Natl. Acad. Sci. U.S.A.">
        <title>Extensive sampling of basidiomycete genomes demonstrates inadequacy of the white-rot/brown-rot paradigm for wood decay fungi.</title>
        <authorList>
            <person name="Riley R."/>
            <person name="Salamov A.A."/>
            <person name="Brown D.W."/>
            <person name="Nagy L.G."/>
            <person name="Floudas D."/>
            <person name="Held B.W."/>
            <person name="Levasseur A."/>
            <person name="Lombard V."/>
            <person name="Morin E."/>
            <person name="Otillar R."/>
            <person name="Lindquist E.A."/>
            <person name="Sun H."/>
            <person name="LaButti K.M."/>
            <person name="Schmutz J."/>
            <person name="Jabbour D."/>
            <person name="Luo H."/>
            <person name="Baker S.E."/>
            <person name="Pisabarro A.G."/>
            <person name="Walton J.D."/>
            <person name="Blanchette R.A."/>
            <person name="Henrissat B."/>
            <person name="Martin F."/>
            <person name="Cullen D."/>
            <person name="Hibbett D.S."/>
            <person name="Grigoriev I.V."/>
        </authorList>
    </citation>
    <scope>NUCLEOTIDE SEQUENCE [LARGE SCALE GENOMIC DNA]</scope>
    <source>
        <strain evidence="3">CBS 339.88</strain>
    </source>
</reference>
<keyword evidence="1" id="KW-0732">Signal</keyword>
<proteinExistence type="predicted"/>
<protein>
    <submittedName>
        <fullName evidence="2">Uncharacterized protein</fullName>
    </submittedName>
</protein>
<gene>
    <name evidence="2" type="ORF">GALMADRAFT_83178</name>
</gene>
<evidence type="ECO:0000313" key="3">
    <source>
        <dbReference type="Proteomes" id="UP000027222"/>
    </source>
</evidence>
<keyword evidence="3" id="KW-1185">Reference proteome</keyword>
<sequence length="82" mass="9218">MLHDLGHVIILSFTLFSLSQFDQPIPTHPLYLHMNMPHISHGGPLLLQPCCIYVSVILVDQSALRLLPNSSLSHLALDNMYK</sequence>
<accession>A0A067TYC1</accession>
<name>A0A067TYC1_GALM3</name>
<dbReference type="Proteomes" id="UP000027222">
    <property type="component" value="Unassembled WGS sequence"/>
</dbReference>
<organism evidence="2 3">
    <name type="scientific">Galerina marginata (strain CBS 339.88)</name>
    <dbReference type="NCBI Taxonomy" id="685588"/>
    <lineage>
        <taxon>Eukaryota</taxon>
        <taxon>Fungi</taxon>
        <taxon>Dikarya</taxon>
        <taxon>Basidiomycota</taxon>
        <taxon>Agaricomycotina</taxon>
        <taxon>Agaricomycetes</taxon>
        <taxon>Agaricomycetidae</taxon>
        <taxon>Agaricales</taxon>
        <taxon>Agaricineae</taxon>
        <taxon>Strophariaceae</taxon>
        <taxon>Galerina</taxon>
    </lineage>
</organism>
<evidence type="ECO:0000256" key="1">
    <source>
        <dbReference type="SAM" id="SignalP"/>
    </source>
</evidence>
<dbReference type="HOGENOM" id="CLU_2558427_0_0_1"/>
<feature type="chain" id="PRO_5001647379" evidence="1">
    <location>
        <begin position="20"/>
        <end position="82"/>
    </location>
</feature>